<organism evidence="1 2">
    <name type="scientific">Leptolyngbya foveolarum</name>
    <dbReference type="NCBI Taxonomy" id="47253"/>
    <lineage>
        <taxon>Bacteria</taxon>
        <taxon>Bacillati</taxon>
        <taxon>Cyanobacteriota</taxon>
        <taxon>Cyanophyceae</taxon>
        <taxon>Leptolyngbyales</taxon>
        <taxon>Leptolyngbyaceae</taxon>
        <taxon>Leptolyngbya group</taxon>
        <taxon>Leptolyngbya</taxon>
    </lineage>
</organism>
<proteinExistence type="predicted"/>
<gene>
    <name evidence="1" type="ORF">DCF25_00005</name>
</gene>
<sequence length="103" mass="10885">MPSSSQSIGKTSKFAVKQLQGEIKQLFEDLVDLIDLEGSRIDTDTAFLSRGFAAYAIYSLAGTSPGEAAESVIDGKGDNGIDAIFWHENGVVARMGVADGAMK</sequence>
<dbReference type="EMBL" id="QBMC01000001">
    <property type="protein sequence ID" value="PZO23458.1"/>
    <property type="molecule type" value="Genomic_DNA"/>
</dbReference>
<comment type="caution">
    <text evidence="1">The sequence shown here is derived from an EMBL/GenBank/DDBJ whole genome shotgun (WGS) entry which is preliminary data.</text>
</comment>
<accession>A0A2W4WVU4</accession>
<dbReference type="Proteomes" id="UP000249354">
    <property type="component" value="Unassembled WGS sequence"/>
</dbReference>
<dbReference type="AlphaFoldDB" id="A0A2W4WVU4"/>
<reference evidence="1 2" key="2">
    <citation type="submission" date="2018-06" db="EMBL/GenBank/DDBJ databases">
        <title>Metagenomic assembly of (sub)arctic Cyanobacteria and their associated microbiome from non-axenic cultures.</title>
        <authorList>
            <person name="Baurain D."/>
        </authorList>
    </citation>
    <scope>NUCLEOTIDE SEQUENCE [LARGE SCALE GENOMIC DNA]</scope>
    <source>
        <strain evidence="1">ULC129bin1</strain>
    </source>
</reference>
<protein>
    <submittedName>
        <fullName evidence="1">Uncharacterized protein</fullName>
    </submittedName>
</protein>
<evidence type="ECO:0000313" key="1">
    <source>
        <dbReference type="EMBL" id="PZO23458.1"/>
    </source>
</evidence>
<evidence type="ECO:0000313" key="2">
    <source>
        <dbReference type="Proteomes" id="UP000249354"/>
    </source>
</evidence>
<name>A0A2W4WVU4_9CYAN</name>
<reference evidence="2" key="1">
    <citation type="submission" date="2018-04" db="EMBL/GenBank/DDBJ databases">
        <authorList>
            <person name="Cornet L."/>
        </authorList>
    </citation>
    <scope>NUCLEOTIDE SEQUENCE [LARGE SCALE GENOMIC DNA]</scope>
</reference>